<protein>
    <recommendedName>
        <fullName evidence="16">DNA helicase RecQ</fullName>
        <ecNumber evidence="16">5.6.2.4</ecNumber>
    </recommendedName>
</protein>
<dbReference type="Pfam" id="PF16124">
    <property type="entry name" value="RecQ_Zn_bind"/>
    <property type="match status" value="1"/>
</dbReference>
<evidence type="ECO:0000256" key="16">
    <source>
        <dbReference type="NCBIfam" id="TIGR01389"/>
    </source>
</evidence>
<evidence type="ECO:0000256" key="5">
    <source>
        <dbReference type="ARBA" id="ARBA00022741"/>
    </source>
</evidence>
<dbReference type="InterPro" id="IPR006293">
    <property type="entry name" value="DNA_helicase_ATP-dep_RecQ_bac"/>
</dbReference>
<dbReference type="SUPFAM" id="SSF47819">
    <property type="entry name" value="HRDC-like"/>
    <property type="match status" value="1"/>
</dbReference>
<feature type="domain" description="Helicase ATP-binding" evidence="19">
    <location>
        <begin position="30"/>
        <end position="196"/>
    </location>
</feature>
<evidence type="ECO:0000256" key="13">
    <source>
        <dbReference type="ARBA" id="ARBA00023204"/>
    </source>
</evidence>
<keyword evidence="12" id="KW-0233">DNA recombination</keyword>
<evidence type="ECO:0000256" key="4">
    <source>
        <dbReference type="ARBA" id="ARBA00022723"/>
    </source>
</evidence>
<keyword evidence="8 21" id="KW-0347">Helicase</keyword>
<feature type="region of interest" description="Disordered" evidence="17">
    <location>
        <begin position="504"/>
        <end position="524"/>
    </location>
</feature>
<dbReference type="PROSITE" id="PS51192">
    <property type="entry name" value="HELICASE_ATP_BIND_1"/>
    <property type="match status" value="1"/>
</dbReference>
<gene>
    <name evidence="21" type="primary">recQ</name>
    <name evidence="21" type="ORF">RM533_11810</name>
</gene>
<dbReference type="NCBIfam" id="TIGR00614">
    <property type="entry name" value="recQ_fam"/>
    <property type="match status" value="1"/>
</dbReference>
<keyword evidence="13" id="KW-0234">DNA repair</keyword>
<dbReference type="InterPro" id="IPR001650">
    <property type="entry name" value="Helicase_C-like"/>
</dbReference>
<evidence type="ECO:0000313" key="22">
    <source>
        <dbReference type="Proteomes" id="UP001259803"/>
    </source>
</evidence>
<evidence type="ECO:0000256" key="10">
    <source>
        <dbReference type="ARBA" id="ARBA00022840"/>
    </source>
</evidence>
<evidence type="ECO:0000256" key="6">
    <source>
        <dbReference type="ARBA" id="ARBA00022763"/>
    </source>
</evidence>
<dbReference type="Gene3D" id="3.40.50.300">
    <property type="entry name" value="P-loop containing nucleotide triphosphate hydrolases"/>
    <property type="match status" value="2"/>
</dbReference>
<dbReference type="InterPro" id="IPR027417">
    <property type="entry name" value="P-loop_NTPase"/>
</dbReference>
<keyword evidence="11" id="KW-0238">DNA-binding</keyword>
<comment type="catalytic activity">
    <reaction evidence="15">
        <text>Couples ATP hydrolysis with the unwinding of duplex DNA by translocating in the 3'-5' direction.</text>
        <dbReference type="EC" id="5.6.2.4"/>
    </reaction>
</comment>
<dbReference type="PANTHER" id="PTHR13710:SF105">
    <property type="entry name" value="ATP-DEPENDENT DNA HELICASE Q1"/>
    <property type="match status" value="1"/>
</dbReference>
<evidence type="ECO:0000259" key="20">
    <source>
        <dbReference type="PROSITE" id="PS51194"/>
    </source>
</evidence>
<dbReference type="PANTHER" id="PTHR13710">
    <property type="entry name" value="DNA HELICASE RECQ FAMILY MEMBER"/>
    <property type="match status" value="1"/>
</dbReference>
<comment type="cofactor">
    <cofactor evidence="2">
        <name>Zn(2+)</name>
        <dbReference type="ChEBI" id="CHEBI:29105"/>
    </cofactor>
</comment>
<dbReference type="RefSeq" id="WP_311341433.1">
    <property type="nucleotide sequence ID" value="NZ_JAVRHS010000012.1"/>
</dbReference>
<dbReference type="Pfam" id="PF09382">
    <property type="entry name" value="RQC"/>
    <property type="match status" value="1"/>
</dbReference>
<dbReference type="GO" id="GO:0003678">
    <property type="term" value="F:DNA helicase activity"/>
    <property type="evidence" value="ECO:0007669"/>
    <property type="project" value="UniProtKB-EC"/>
</dbReference>
<evidence type="ECO:0000256" key="9">
    <source>
        <dbReference type="ARBA" id="ARBA00022833"/>
    </source>
</evidence>
<dbReference type="EC" id="5.6.2.4" evidence="16"/>
<reference evidence="21 22" key="1">
    <citation type="submission" date="2023-09" db="EMBL/GenBank/DDBJ databases">
        <authorList>
            <person name="Rey-Velasco X."/>
        </authorList>
    </citation>
    <scope>NUCLEOTIDE SEQUENCE [LARGE SCALE GENOMIC DNA]</scope>
    <source>
        <strain evidence="21 22">F390</strain>
    </source>
</reference>
<dbReference type="SMART" id="SM00487">
    <property type="entry name" value="DEXDc"/>
    <property type="match status" value="1"/>
</dbReference>
<keyword evidence="14" id="KW-0413">Isomerase</keyword>
<evidence type="ECO:0000256" key="3">
    <source>
        <dbReference type="ARBA" id="ARBA00005446"/>
    </source>
</evidence>
<dbReference type="Pfam" id="PF00270">
    <property type="entry name" value="DEAD"/>
    <property type="match status" value="1"/>
</dbReference>
<dbReference type="InterPro" id="IPR011545">
    <property type="entry name" value="DEAD/DEAH_box_helicase_dom"/>
</dbReference>
<dbReference type="SMART" id="SM00490">
    <property type="entry name" value="HELICc"/>
    <property type="match status" value="1"/>
</dbReference>
<dbReference type="InterPro" id="IPR002121">
    <property type="entry name" value="HRDC_dom"/>
</dbReference>
<dbReference type="CDD" id="cd17920">
    <property type="entry name" value="DEXHc_RecQ"/>
    <property type="match status" value="1"/>
</dbReference>
<keyword evidence="22" id="KW-1185">Reference proteome</keyword>
<evidence type="ECO:0000256" key="15">
    <source>
        <dbReference type="ARBA" id="ARBA00034617"/>
    </source>
</evidence>
<evidence type="ECO:0000256" key="8">
    <source>
        <dbReference type="ARBA" id="ARBA00022806"/>
    </source>
</evidence>
<accession>A0ABU2ZLE0</accession>
<evidence type="ECO:0000256" key="1">
    <source>
        <dbReference type="ARBA" id="ARBA00001946"/>
    </source>
</evidence>
<keyword evidence="6" id="KW-0227">DNA damage</keyword>
<comment type="cofactor">
    <cofactor evidence="1">
        <name>Mg(2+)</name>
        <dbReference type="ChEBI" id="CHEBI:18420"/>
    </cofactor>
</comment>
<keyword evidence="7 21" id="KW-0378">Hydrolase</keyword>
<feature type="domain" description="Helicase C-terminal" evidence="20">
    <location>
        <begin position="220"/>
        <end position="364"/>
    </location>
</feature>
<keyword evidence="5" id="KW-0547">Nucleotide-binding</keyword>
<keyword evidence="4" id="KW-0479">Metal-binding</keyword>
<dbReference type="InterPro" id="IPR036388">
    <property type="entry name" value="WH-like_DNA-bd_sf"/>
</dbReference>
<evidence type="ECO:0000259" key="19">
    <source>
        <dbReference type="PROSITE" id="PS51192"/>
    </source>
</evidence>
<dbReference type="SUPFAM" id="SSF46785">
    <property type="entry name" value="Winged helix' DNA-binding domain"/>
    <property type="match status" value="1"/>
</dbReference>
<dbReference type="NCBIfam" id="TIGR01389">
    <property type="entry name" value="recQ"/>
    <property type="match status" value="1"/>
</dbReference>
<dbReference type="PROSITE" id="PS51194">
    <property type="entry name" value="HELICASE_CTER"/>
    <property type="match status" value="1"/>
</dbReference>
<dbReference type="InterPro" id="IPR036390">
    <property type="entry name" value="WH_DNA-bd_sf"/>
</dbReference>
<dbReference type="Proteomes" id="UP001259803">
    <property type="component" value="Unassembled WGS sequence"/>
</dbReference>
<keyword evidence="9" id="KW-0862">Zinc</keyword>
<dbReference type="GO" id="GO:0016787">
    <property type="term" value="F:hydrolase activity"/>
    <property type="evidence" value="ECO:0007669"/>
    <property type="project" value="UniProtKB-KW"/>
</dbReference>
<organism evidence="21 22">
    <name type="scientific">Croceicoccus esteveae</name>
    <dbReference type="NCBI Taxonomy" id="3075597"/>
    <lineage>
        <taxon>Bacteria</taxon>
        <taxon>Pseudomonadati</taxon>
        <taxon>Pseudomonadota</taxon>
        <taxon>Alphaproteobacteria</taxon>
        <taxon>Sphingomonadales</taxon>
        <taxon>Erythrobacteraceae</taxon>
        <taxon>Croceicoccus</taxon>
    </lineage>
</organism>
<dbReference type="PROSITE" id="PS50967">
    <property type="entry name" value="HRDC"/>
    <property type="match status" value="1"/>
</dbReference>
<dbReference type="Pfam" id="PF00570">
    <property type="entry name" value="HRDC"/>
    <property type="match status" value="1"/>
</dbReference>
<evidence type="ECO:0000256" key="2">
    <source>
        <dbReference type="ARBA" id="ARBA00001947"/>
    </source>
</evidence>
<dbReference type="InterPro" id="IPR032284">
    <property type="entry name" value="RecQ_Zn-bd"/>
</dbReference>
<evidence type="ECO:0000259" key="18">
    <source>
        <dbReference type="PROSITE" id="PS50967"/>
    </source>
</evidence>
<comment type="similarity">
    <text evidence="3">Belongs to the helicase family. RecQ subfamily.</text>
</comment>
<dbReference type="Gene3D" id="1.10.150.80">
    <property type="entry name" value="HRDC domain"/>
    <property type="match status" value="1"/>
</dbReference>
<dbReference type="SMART" id="SM00341">
    <property type="entry name" value="HRDC"/>
    <property type="match status" value="1"/>
</dbReference>
<feature type="domain" description="HRDC" evidence="18">
    <location>
        <begin position="526"/>
        <end position="600"/>
    </location>
</feature>
<evidence type="ECO:0000256" key="7">
    <source>
        <dbReference type="ARBA" id="ARBA00022801"/>
    </source>
</evidence>
<dbReference type="InterPro" id="IPR004589">
    <property type="entry name" value="DNA_helicase_ATP-dep_RecQ"/>
</dbReference>
<comment type="caution">
    <text evidence="21">The sequence shown here is derived from an EMBL/GenBank/DDBJ whole genome shotgun (WGS) entry which is preliminary data.</text>
</comment>
<dbReference type="EMBL" id="JAVRHS010000012">
    <property type="protein sequence ID" value="MDT0576858.1"/>
    <property type="molecule type" value="Genomic_DNA"/>
</dbReference>
<keyword evidence="10" id="KW-0067">ATP-binding</keyword>
<evidence type="ECO:0000256" key="17">
    <source>
        <dbReference type="SAM" id="MobiDB-lite"/>
    </source>
</evidence>
<dbReference type="InterPro" id="IPR014001">
    <property type="entry name" value="Helicase_ATP-bd"/>
</dbReference>
<proteinExistence type="inferred from homology"/>
<dbReference type="Gene3D" id="1.10.10.10">
    <property type="entry name" value="Winged helix-like DNA-binding domain superfamily/Winged helix DNA-binding domain"/>
    <property type="match status" value="1"/>
</dbReference>
<evidence type="ECO:0000256" key="14">
    <source>
        <dbReference type="ARBA" id="ARBA00023235"/>
    </source>
</evidence>
<evidence type="ECO:0000256" key="11">
    <source>
        <dbReference type="ARBA" id="ARBA00023125"/>
    </source>
</evidence>
<dbReference type="InterPro" id="IPR018982">
    <property type="entry name" value="RQC_domain"/>
</dbReference>
<evidence type="ECO:0000313" key="21">
    <source>
        <dbReference type="EMBL" id="MDT0576858.1"/>
    </source>
</evidence>
<dbReference type="SMART" id="SM00956">
    <property type="entry name" value="RQC"/>
    <property type="match status" value="1"/>
</dbReference>
<sequence length="600" mass="64803">MSSSTPADPLAALADVFGFAAFRGRQEEVVRRVLSGQSTLAVMPTGAGKSLTYQLPARMMPGTCVVVSPLIALMHDQLRSAQAVGIRAATLTSADDDQAETVRRLHAGELDLLYVAPERASRSHFLRLLTQAQLCLFAIDEAHCVSEWGHDFRPDYRLLRPMLDAFPQVPRLALTATADEHTRKDIVAQLGIAQDGMIVAGFDRPNIRYAVSARSSLTSQVKAVLAAEPGAGIVYAPTRAASERLAQALNSPARQVRAYHAGLAPEVRAANQSAFIGSANMVICATVAFGMGIDKPDVRFVIHAGLPKSIESYYQETGRAGRDGEPSKAHLFWGGDDFIRARQRLAELDPARQQGENARLASLAALVETPQCRRAILLRHFGEDPPAQCGNCDNCLDPPEAIDASVLAQKYLSAVVRTRQQFGAGYVKAILTGQSSDRSRDNGHEDLSVFGIVPAAEATLLKPVQRALLAHGALLPTQHGGLMLGHEAQAFLKGERRLDVLRPAAAKRRDREHGAPTRGRRAAASNPVADPLFEALRALRRTLAQEAGVPAFVVFPDAVLRDLAGLRPDSASSMLQLPGVGPRKLEQYGEAFLKVIREHR</sequence>
<dbReference type="InterPro" id="IPR044876">
    <property type="entry name" value="HRDC_dom_sf"/>
</dbReference>
<dbReference type="SUPFAM" id="SSF52540">
    <property type="entry name" value="P-loop containing nucleoside triphosphate hydrolases"/>
    <property type="match status" value="1"/>
</dbReference>
<dbReference type="InterPro" id="IPR010997">
    <property type="entry name" value="HRDC-like_sf"/>
</dbReference>
<dbReference type="Pfam" id="PF00271">
    <property type="entry name" value="Helicase_C"/>
    <property type="match status" value="1"/>
</dbReference>
<name>A0ABU2ZLE0_9SPHN</name>
<evidence type="ECO:0000256" key="12">
    <source>
        <dbReference type="ARBA" id="ARBA00023172"/>
    </source>
</evidence>